<dbReference type="GO" id="GO:0016651">
    <property type="term" value="F:oxidoreductase activity, acting on NAD(P)H"/>
    <property type="evidence" value="ECO:0007669"/>
    <property type="project" value="InterPro"/>
</dbReference>
<dbReference type="GO" id="GO:0008171">
    <property type="term" value="F:O-methyltransferase activity"/>
    <property type="evidence" value="ECO:0007669"/>
    <property type="project" value="InterPro"/>
</dbReference>
<dbReference type="SUPFAM" id="SSF53098">
    <property type="entry name" value="Ribonuclease H-like"/>
    <property type="match status" value="1"/>
</dbReference>
<evidence type="ECO:0000313" key="9">
    <source>
        <dbReference type="EMBL" id="KAF9694103.1"/>
    </source>
</evidence>
<dbReference type="InterPro" id="IPR008906">
    <property type="entry name" value="HATC_C_dom"/>
</dbReference>
<dbReference type="InterPro" id="IPR036291">
    <property type="entry name" value="NAD(P)-bd_dom_sf"/>
</dbReference>
<proteinExistence type="inferred from homology"/>
<name>A0A8H7MGG7_9PLEO</name>
<evidence type="ECO:0000256" key="2">
    <source>
        <dbReference type="ARBA" id="ARBA00011245"/>
    </source>
</evidence>
<dbReference type="CDD" id="cd08249">
    <property type="entry name" value="enoyl_reductase_like"/>
    <property type="match status" value="1"/>
</dbReference>
<feature type="region of interest" description="Disordered" evidence="7">
    <location>
        <begin position="559"/>
        <end position="579"/>
    </location>
</feature>
<evidence type="ECO:0000256" key="5">
    <source>
        <dbReference type="ARBA" id="ARBA00022691"/>
    </source>
</evidence>
<dbReference type="SUPFAM" id="SSF51735">
    <property type="entry name" value="NAD(P)-binding Rossmann-fold domains"/>
    <property type="match status" value="1"/>
</dbReference>
<dbReference type="SUPFAM" id="SSF53335">
    <property type="entry name" value="S-adenosyl-L-methionine-dependent methyltransferases"/>
    <property type="match status" value="1"/>
</dbReference>
<organism evidence="9 10">
    <name type="scientific">Ascochyta lentis</name>
    <dbReference type="NCBI Taxonomy" id="205686"/>
    <lineage>
        <taxon>Eukaryota</taxon>
        <taxon>Fungi</taxon>
        <taxon>Dikarya</taxon>
        <taxon>Ascomycota</taxon>
        <taxon>Pezizomycotina</taxon>
        <taxon>Dothideomycetes</taxon>
        <taxon>Pleosporomycetidae</taxon>
        <taxon>Pleosporales</taxon>
        <taxon>Pleosporineae</taxon>
        <taxon>Didymellaceae</taxon>
        <taxon>Ascochyta</taxon>
    </lineage>
</organism>
<keyword evidence="6" id="KW-0560">Oxidoreductase</keyword>
<dbReference type="PANTHER" id="PTHR45348">
    <property type="entry name" value="HYPOTHETICAL OXIDOREDUCTASE (EUROFUNG)"/>
    <property type="match status" value="1"/>
</dbReference>
<dbReference type="Gene3D" id="3.40.50.150">
    <property type="entry name" value="Vaccinia Virus protein VP39"/>
    <property type="match status" value="1"/>
</dbReference>
<evidence type="ECO:0000259" key="8">
    <source>
        <dbReference type="SMART" id="SM00829"/>
    </source>
</evidence>
<dbReference type="InterPro" id="IPR013149">
    <property type="entry name" value="ADH-like_C"/>
</dbReference>
<evidence type="ECO:0000256" key="4">
    <source>
        <dbReference type="ARBA" id="ARBA00022679"/>
    </source>
</evidence>
<dbReference type="InterPro" id="IPR001077">
    <property type="entry name" value="COMT_C"/>
</dbReference>
<keyword evidence="10" id="KW-1185">Reference proteome</keyword>
<evidence type="ECO:0000256" key="3">
    <source>
        <dbReference type="ARBA" id="ARBA00022603"/>
    </source>
</evidence>
<dbReference type="InterPro" id="IPR020843">
    <property type="entry name" value="ER"/>
</dbReference>
<dbReference type="InterPro" id="IPR047122">
    <property type="entry name" value="Trans-enoyl_RdTase-like"/>
</dbReference>
<accession>A0A8H7MGG7</accession>
<dbReference type="Gene3D" id="3.40.50.720">
    <property type="entry name" value="NAD(P)-binding Rossmann-like Domain"/>
    <property type="match status" value="1"/>
</dbReference>
<feature type="domain" description="Enoyl reductase (ER)" evidence="8">
    <location>
        <begin position="8"/>
        <end position="367"/>
    </location>
</feature>
<dbReference type="Pfam" id="PF05699">
    <property type="entry name" value="Dimer_Tnp_hAT"/>
    <property type="match status" value="1"/>
</dbReference>
<dbReference type="OrthoDB" id="2410195at2759"/>
<comment type="similarity">
    <text evidence="1">Belongs to the zinc-containing alcohol dehydrogenase family.</text>
</comment>
<gene>
    <name evidence="9" type="ORF">EKO04_007710</name>
</gene>
<dbReference type="Pfam" id="PF00891">
    <property type="entry name" value="Methyltransf_2"/>
    <property type="match status" value="1"/>
</dbReference>
<dbReference type="InterPro" id="IPR012967">
    <property type="entry name" value="COMT_dimerisation"/>
</dbReference>
<evidence type="ECO:0000256" key="1">
    <source>
        <dbReference type="ARBA" id="ARBA00008072"/>
    </source>
</evidence>
<dbReference type="InterPro" id="IPR029063">
    <property type="entry name" value="SAM-dependent_MTases_sf"/>
</dbReference>
<keyword evidence="5" id="KW-0949">S-adenosyl-L-methionine</keyword>
<dbReference type="Proteomes" id="UP000651452">
    <property type="component" value="Unassembled WGS sequence"/>
</dbReference>
<keyword evidence="4" id="KW-0808">Transferase</keyword>
<dbReference type="PROSITE" id="PS51683">
    <property type="entry name" value="SAM_OMT_II"/>
    <property type="match status" value="1"/>
</dbReference>
<sequence length="1017" mass="112696">MTTMKAIKILENHTAEVQEASAPKVRDDCLLIRVKAVAVNPSDAKHIDRLGTGGETVGIDLCGTVEEVGCNVSRPWNNGDRIATISHGGNADRHEEGAFGEYALSKGDLGLRVPSFLSDTEAAALPQAVNTCGQGLYQFLGLPLPDSSAAAAPLAADHPHWVLIYGASTSTGTLAIQFARLSGLRVVAVCSPHNFHLVVSRGAEKAFDYRSPTCAQEIRDYTSDSVQHVFDCISSSSSAAICEACISSRGGAIACVLPVQYSRSDVKSKKLSGYTSFGEPFTKFGVHTPAVPEDAAFAREFFELAQKLLENRRITPHPIHLGDGGWEGVLDGIDQHRKGLEEEKFMAEWRQFDPIAVLFDAITSATSSPQNQELFLRLQEADAKHPLDAYMQLKIEEYQVAAATRRKEPCEQPRKFIQEGGMHAKDWATTTEYKGASGSHGAVWEGFITFEWLLAQLESQKERLQGIEYGNPNAPEDYLKTNVNNAHEKLSEYYDKLEESPIYFAATILYPTYKYTLEDLWKVPDDHNEYIEGPHPFKDRLEQGYQSFSPLWRSHKDKVAAKASRPSEEEGAARPHKRQRLGRALGRDDFLWSSIKAGQKQVASTMDDEYDIWKREAPLAKDDPLARHPINYWLVMRSRYSVLSQLAFDIYSLPAASADCERIFSELGDLLSATAAAVSQVAIDLKIFELLAKEPSKRWTVGELERHTGAEATLLDRIMRTLAVNNLVFEVAHSVYSASHITARCASAAFRAGLAHSKNLIWPGLQVLPTFLAEIGYKNPHDPSKSASMKGVGFDGDVMVYLKKNPEKAAASYLFMAENKKEAAKWVDGKVPTNDLILSNEEIADGRVMLVDVGGGSGHQCEALRKAFPHLKGRILVQDLPFMVDRIDMEHARTVQFEVVPHDFFQPQPVCGAKVYYMRNVLHDWDDDRASAILSQTRQAMAKDSVIFVDEIILPLVGASSRQVHMDMAVMVFAGAMERTETQWKDLLGSNGFRIRDVWVYDEQLGAGIIVAVPSSE</sequence>
<dbReference type="InterPro" id="IPR036390">
    <property type="entry name" value="WH_DNA-bd_sf"/>
</dbReference>
<protein>
    <recommendedName>
        <fullName evidence="8">Enoyl reductase (ER) domain-containing protein</fullName>
    </recommendedName>
</protein>
<evidence type="ECO:0000256" key="7">
    <source>
        <dbReference type="SAM" id="MobiDB-lite"/>
    </source>
</evidence>
<dbReference type="Pfam" id="PF08240">
    <property type="entry name" value="ADH_N"/>
    <property type="match status" value="1"/>
</dbReference>
<dbReference type="SMART" id="SM00829">
    <property type="entry name" value="PKS_ER"/>
    <property type="match status" value="1"/>
</dbReference>
<dbReference type="InterPro" id="IPR016461">
    <property type="entry name" value="COMT-like"/>
</dbReference>
<reference evidence="9" key="2">
    <citation type="submission" date="2020-09" db="EMBL/GenBank/DDBJ databases">
        <title>Reference genome assembly for Australian Ascochyta lentis isolate Al4.</title>
        <authorList>
            <person name="Lee R.C."/>
            <person name="Farfan-Caceres L.M."/>
            <person name="Debler J.W."/>
            <person name="Williams A.H."/>
            <person name="Henares B.M."/>
        </authorList>
    </citation>
    <scope>NUCLEOTIDE SEQUENCE</scope>
    <source>
        <strain evidence="9">Al4</strain>
    </source>
</reference>
<evidence type="ECO:0000313" key="10">
    <source>
        <dbReference type="Proteomes" id="UP000651452"/>
    </source>
</evidence>
<comment type="caution">
    <text evidence="9">The sequence shown here is derived from an EMBL/GenBank/DDBJ whole genome shotgun (WGS) entry which is preliminary data.</text>
</comment>
<reference evidence="9" key="1">
    <citation type="submission" date="2018-12" db="EMBL/GenBank/DDBJ databases">
        <authorList>
            <person name="Syme R.A."/>
            <person name="Farfan-Caceres L."/>
            <person name="Lichtenzveig J."/>
        </authorList>
    </citation>
    <scope>NUCLEOTIDE SEQUENCE</scope>
    <source>
        <strain evidence="9">Al4</strain>
    </source>
</reference>
<dbReference type="SUPFAM" id="SSF50129">
    <property type="entry name" value="GroES-like"/>
    <property type="match status" value="1"/>
</dbReference>
<dbReference type="GO" id="GO:0032259">
    <property type="term" value="P:methylation"/>
    <property type="evidence" value="ECO:0007669"/>
    <property type="project" value="UniProtKB-KW"/>
</dbReference>
<dbReference type="PANTHER" id="PTHR45348:SF2">
    <property type="entry name" value="ZINC-TYPE ALCOHOL DEHYDROGENASE-LIKE PROTEIN C2E1P3.01"/>
    <property type="match status" value="1"/>
</dbReference>
<dbReference type="Pfam" id="PF08100">
    <property type="entry name" value="Dimerisation"/>
    <property type="match status" value="1"/>
</dbReference>
<dbReference type="SUPFAM" id="SSF46785">
    <property type="entry name" value="Winged helix' DNA-binding domain"/>
    <property type="match status" value="1"/>
</dbReference>
<dbReference type="InterPro" id="IPR013154">
    <property type="entry name" value="ADH-like_N"/>
</dbReference>
<feature type="compositionally biased region" description="Basic and acidic residues" evidence="7">
    <location>
        <begin position="559"/>
        <end position="573"/>
    </location>
</feature>
<dbReference type="AlphaFoldDB" id="A0A8H7MGG7"/>
<dbReference type="InterPro" id="IPR036388">
    <property type="entry name" value="WH-like_DNA-bd_sf"/>
</dbReference>
<dbReference type="Gene3D" id="1.10.10.10">
    <property type="entry name" value="Winged helix-like DNA-binding domain superfamily/Winged helix DNA-binding domain"/>
    <property type="match status" value="1"/>
</dbReference>
<keyword evidence="3" id="KW-0489">Methyltransferase</keyword>
<dbReference type="InterPro" id="IPR012337">
    <property type="entry name" value="RNaseH-like_sf"/>
</dbReference>
<evidence type="ECO:0000256" key="6">
    <source>
        <dbReference type="ARBA" id="ARBA00023002"/>
    </source>
</evidence>
<dbReference type="Gene3D" id="3.90.180.10">
    <property type="entry name" value="Medium-chain alcohol dehydrogenases, catalytic domain"/>
    <property type="match status" value="1"/>
</dbReference>
<comment type="subunit">
    <text evidence="2">Monomer.</text>
</comment>
<dbReference type="InterPro" id="IPR011032">
    <property type="entry name" value="GroES-like_sf"/>
</dbReference>
<dbReference type="Pfam" id="PF00107">
    <property type="entry name" value="ADH_zinc_N"/>
    <property type="match status" value="1"/>
</dbReference>
<dbReference type="GO" id="GO:0046983">
    <property type="term" value="F:protein dimerization activity"/>
    <property type="evidence" value="ECO:0007669"/>
    <property type="project" value="InterPro"/>
</dbReference>
<dbReference type="EMBL" id="RZGK01000014">
    <property type="protein sequence ID" value="KAF9694103.1"/>
    <property type="molecule type" value="Genomic_DNA"/>
</dbReference>